<name>X0SI29_9ZZZZ</name>
<dbReference type="AlphaFoldDB" id="X0SI29"/>
<organism evidence="1">
    <name type="scientific">marine sediment metagenome</name>
    <dbReference type="NCBI Taxonomy" id="412755"/>
    <lineage>
        <taxon>unclassified sequences</taxon>
        <taxon>metagenomes</taxon>
        <taxon>ecological metagenomes</taxon>
    </lineage>
</organism>
<dbReference type="EMBL" id="BARS01009448">
    <property type="protein sequence ID" value="GAF74771.1"/>
    <property type="molecule type" value="Genomic_DNA"/>
</dbReference>
<feature type="non-terminal residue" evidence="1">
    <location>
        <position position="1"/>
    </location>
</feature>
<protein>
    <submittedName>
        <fullName evidence="1">Uncharacterized protein</fullName>
    </submittedName>
</protein>
<sequence>IGTVSLLNMTQIGINPAEGKRIRLFKVTGNADLASPAITDIIKIYKEAAGTYAQTLVTKSPVLTNQTDYNMTFTTNQPCGGIDFAVNERVIVNVNGDEYQEAGAGVTVYYLEW</sequence>
<evidence type="ECO:0000313" key="1">
    <source>
        <dbReference type="EMBL" id="GAF74771.1"/>
    </source>
</evidence>
<gene>
    <name evidence="1" type="ORF">S01H1_17764</name>
</gene>
<comment type="caution">
    <text evidence="1">The sequence shown here is derived from an EMBL/GenBank/DDBJ whole genome shotgun (WGS) entry which is preliminary data.</text>
</comment>
<accession>X0SI29</accession>
<reference evidence="1" key="1">
    <citation type="journal article" date="2014" name="Front. Microbiol.">
        <title>High frequency of phylogenetically diverse reductive dehalogenase-homologous genes in deep subseafloor sedimentary metagenomes.</title>
        <authorList>
            <person name="Kawai M."/>
            <person name="Futagami T."/>
            <person name="Toyoda A."/>
            <person name="Takaki Y."/>
            <person name="Nishi S."/>
            <person name="Hori S."/>
            <person name="Arai W."/>
            <person name="Tsubouchi T."/>
            <person name="Morono Y."/>
            <person name="Uchiyama I."/>
            <person name="Ito T."/>
            <person name="Fujiyama A."/>
            <person name="Inagaki F."/>
            <person name="Takami H."/>
        </authorList>
    </citation>
    <scope>NUCLEOTIDE SEQUENCE</scope>
    <source>
        <strain evidence="1">Expedition CK06-06</strain>
    </source>
</reference>
<proteinExistence type="predicted"/>